<dbReference type="RefSeq" id="WP_053380718.1">
    <property type="nucleotide sequence ID" value="NZ_CP011801.1"/>
</dbReference>
<dbReference type="SUPFAM" id="SSF54523">
    <property type="entry name" value="Pili subunits"/>
    <property type="match status" value="1"/>
</dbReference>
<keyword evidence="2" id="KW-0812">Transmembrane</keyword>
<dbReference type="Pfam" id="PF07963">
    <property type="entry name" value="N_methyl"/>
    <property type="match status" value="1"/>
</dbReference>
<proteinExistence type="predicted"/>
<dbReference type="GO" id="GO:0015627">
    <property type="term" value="C:type II protein secretion system complex"/>
    <property type="evidence" value="ECO:0007669"/>
    <property type="project" value="InterPro"/>
</dbReference>
<dbReference type="KEGG" id="nmv:NITMOv2_3368"/>
<dbReference type="Gene3D" id="3.30.700.10">
    <property type="entry name" value="Glycoprotein, Type 4 Pilin"/>
    <property type="match status" value="1"/>
</dbReference>
<accession>A0A0K2GFM3</accession>
<dbReference type="InterPro" id="IPR045584">
    <property type="entry name" value="Pilin-like"/>
</dbReference>
<dbReference type="PROSITE" id="PS00409">
    <property type="entry name" value="PROKAR_NTER_METHYL"/>
    <property type="match status" value="1"/>
</dbReference>
<protein>
    <submittedName>
        <fullName evidence="3">General secretion pathway protein G</fullName>
    </submittedName>
</protein>
<dbReference type="InterPro" id="IPR012902">
    <property type="entry name" value="N_methyl_site"/>
</dbReference>
<evidence type="ECO:0000313" key="4">
    <source>
        <dbReference type="Proteomes" id="UP000069205"/>
    </source>
</evidence>
<dbReference type="EMBL" id="CP011801">
    <property type="protein sequence ID" value="ALA59760.1"/>
    <property type="molecule type" value="Genomic_DNA"/>
</dbReference>
<organism evidence="3 4">
    <name type="scientific">Nitrospira moscoviensis</name>
    <dbReference type="NCBI Taxonomy" id="42253"/>
    <lineage>
        <taxon>Bacteria</taxon>
        <taxon>Pseudomonadati</taxon>
        <taxon>Nitrospirota</taxon>
        <taxon>Nitrospiria</taxon>
        <taxon>Nitrospirales</taxon>
        <taxon>Nitrospiraceae</taxon>
        <taxon>Nitrospira</taxon>
    </lineage>
</organism>
<keyword evidence="2" id="KW-0472">Membrane</keyword>
<dbReference type="InterPro" id="IPR000983">
    <property type="entry name" value="Bac_GSPG_pilin"/>
</dbReference>
<dbReference type="PATRIC" id="fig|42253.5.peg.3322"/>
<gene>
    <name evidence="3" type="primary">gspG</name>
    <name evidence="3" type="ORF">NITMOv2_3368</name>
</gene>
<evidence type="ECO:0000256" key="2">
    <source>
        <dbReference type="SAM" id="Phobius"/>
    </source>
</evidence>
<name>A0A0K2GFM3_NITMO</name>
<dbReference type="NCBIfam" id="TIGR02532">
    <property type="entry name" value="IV_pilin_GFxxxE"/>
    <property type="match status" value="1"/>
</dbReference>
<keyword evidence="1" id="KW-0488">Methylation</keyword>
<dbReference type="STRING" id="42253.NITMOv2_3368"/>
<sequence length="168" mass="19117">MKERGVTLLELLVTMTIVVILASVAMPLSRVSTKRAQEIELRQHLRVLRNAIDTFKLEWNRDGEVLLGPVCVKNKLTCKEVTSPYGYPKSLDVLLEVKLTGEEATVRGTTIRRYLRVMPLDPLTGKADWLLRCYKDSPKPTSWCGEDVYDVMTRSDADALDGTKYQDW</sequence>
<dbReference type="AlphaFoldDB" id="A0A0K2GFM3"/>
<evidence type="ECO:0000256" key="1">
    <source>
        <dbReference type="ARBA" id="ARBA00022481"/>
    </source>
</evidence>
<feature type="transmembrane region" description="Helical" evidence="2">
    <location>
        <begin position="6"/>
        <end position="28"/>
    </location>
</feature>
<dbReference type="Proteomes" id="UP000069205">
    <property type="component" value="Chromosome"/>
</dbReference>
<dbReference type="GO" id="GO:0015628">
    <property type="term" value="P:protein secretion by the type II secretion system"/>
    <property type="evidence" value="ECO:0007669"/>
    <property type="project" value="InterPro"/>
</dbReference>
<evidence type="ECO:0000313" key="3">
    <source>
        <dbReference type="EMBL" id="ALA59760.1"/>
    </source>
</evidence>
<keyword evidence="2" id="KW-1133">Transmembrane helix</keyword>
<reference evidence="3 4" key="1">
    <citation type="journal article" date="2015" name="Proc. Natl. Acad. Sci. U.S.A.">
        <title>Expanded metabolic versatility of ubiquitous nitrite-oxidizing bacteria from the genus Nitrospira.</title>
        <authorList>
            <person name="Koch H."/>
            <person name="Lucker S."/>
            <person name="Albertsen M."/>
            <person name="Kitzinger K."/>
            <person name="Herbold C."/>
            <person name="Spieck E."/>
            <person name="Nielsen P.H."/>
            <person name="Wagner M."/>
            <person name="Daims H."/>
        </authorList>
    </citation>
    <scope>NUCLEOTIDE SEQUENCE [LARGE SCALE GENOMIC DNA]</scope>
    <source>
        <strain evidence="3 4">NSP M-1</strain>
    </source>
</reference>
<dbReference type="PRINTS" id="PR00813">
    <property type="entry name" value="BCTERIALGSPG"/>
</dbReference>
<keyword evidence="4" id="KW-1185">Reference proteome</keyword>